<dbReference type="Proteomes" id="UP000823749">
    <property type="component" value="Chromosome 11"/>
</dbReference>
<proteinExistence type="predicted"/>
<name>A0AAV6II48_9ERIC</name>
<dbReference type="AlphaFoldDB" id="A0AAV6II48"/>
<evidence type="ECO:0000313" key="2">
    <source>
        <dbReference type="Proteomes" id="UP000823749"/>
    </source>
</evidence>
<evidence type="ECO:0000313" key="1">
    <source>
        <dbReference type="EMBL" id="KAG5526324.1"/>
    </source>
</evidence>
<protein>
    <submittedName>
        <fullName evidence="1">Uncharacterized protein</fullName>
    </submittedName>
</protein>
<reference evidence="1" key="1">
    <citation type="submission" date="2020-08" db="EMBL/GenBank/DDBJ databases">
        <title>Plant Genome Project.</title>
        <authorList>
            <person name="Zhang R.-G."/>
        </authorList>
    </citation>
    <scope>NUCLEOTIDE SEQUENCE</scope>
    <source>
        <strain evidence="1">WSP0</strain>
        <tissue evidence="1">Leaf</tissue>
    </source>
</reference>
<comment type="caution">
    <text evidence="1">The sequence shown here is derived from an EMBL/GenBank/DDBJ whole genome shotgun (WGS) entry which is preliminary data.</text>
</comment>
<gene>
    <name evidence="1" type="ORF">RHGRI_032566</name>
</gene>
<sequence>MAGARNSLRVVRMLVETGIFLRKSERKLRRQKLRVVARKNDKKVAKEQYSSACRDVLRLRNRLNKKIAAVKRSKTLDQLIARKADQKFAEDHLTSSCSDLKLSRDRLNEIAAVKRSIKEGLDRLILELSSFPIITVSSDTEVITLLDFDFGSAYTLSISGCPLGEIEYLRQFCIERGFDLKE</sequence>
<dbReference type="EMBL" id="JACTNZ010000011">
    <property type="protein sequence ID" value="KAG5526324.1"/>
    <property type="molecule type" value="Genomic_DNA"/>
</dbReference>
<accession>A0AAV6II48</accession>
<keyword evidence="2" id="KW-1185">Reference proteome</keyword>
<organism evidence="1 2">
    <name type="scientific">Rhododendron griersonianum</name>
    <dbReference type="NCBI Taxonomy" id="479676"/>
    <lineage>
        <taxon>Eukaryota</taxon>
        <taxon>Viridiplantae</taxon>
        <taxon>Streptophyta</taxon>
        <taxon>Embryophyta</taxon>
        <taxon>Tracheophyta</taxon>
        <taxon>Spermatophyta</taxon>
        <taxon>Magnoliopsida</taxon>
        <taxon>eudicotyledons</taxon>
        <taxon>Gunneridae</taxon>
        <taxon>Pentapetalae</taxon>
        <taxon>asterids</taxon>
        <taxon>Ericales</taxon>
        <taxon>Ericaceae</taxon>
        <taxon>Ericoideae</taxon>
        <taxon>Rhodoreae</taxon>
        <taxon>Rhododendron</taxon>
    </lineage>
</organism>